<dbReference type="PANTHER" id="PTHR21230">
    <property type="entry name" value="VESICLE TRANSPORT V-SNARE PROTEIN VTI1-RELATED"/>
    <property type="match status" value="1"/>
</dbReference>
<dbReference type="AlphaFoldDB" id="A0A2G8LQY3"/>
<dbReference type="GO" id="GO:0031902">
    <property type="term" value="C:late endosome membrane"/>
    <property type="evidence" value="ECO:0007669"/>
    <property type="project" value="TreeGrafter"/>
</dbReference>
<keyword evidence="6 10" id="KW-1133">Transmembrane helix</keyword>
<evidence type="ECO:0000256" key="10">
    <source>
        <dbReference type="SAM" id="Phobius"/>
    </source>
</evidence>
<accession>A0A2G8LQY3</accession>
<dbReference type="OrthoDB" id="430637at2759"/>
<feature type="transmembrane region" description="Helical" evidence="10">
    <location>
        <begin position="205"/>
        <end position="224"/>
    </location>
</feature>
<dbReference type="GO" id="GO:1903076">
    <property type="term" value="P:regulation of protein localization to plasma membrane"/>
    <property type="evidence" value="ECO:0007669"/>
    <property type="project" value="TreeGrafter"/>
</dbReference>
<evidence type="ECO:0000256" key="9">
    <source>
        <dbReference type="SAM" id="Coils"/>
    </source>
</evidence>
<dbReference type="InterPro" id="IPR010989">
    <property type="entry name" value="SNARE"/>
</dbReference>
<dbReference type="SUPFAM" id="SSF47661">
    <property type="entry name" value="t-snare proteins"/>
    <property type="match status" value="1"/>
</dbReference>
<dbReference type="Proteomes" id="UP000230750">
    <property type="component" value="Unassembled WGS sequence"/>
</dbReference>
<gene>
    <name evidence="12" type="ORF">BSL78_00357</name>
</gene>
<evidence type="ECO:0000313" key="13">
    <source>
        <dbReference type="Proteomes" id="UP000230750"/>
    </source>
</evidence>
<comment type="subcellular location">
    <subcellularLocation>
        <location evidence="1">Membrane</location>
        <topology evidence="1">Single-pass type IV membrane protein</topology>
    </subcellularLocation>
</comment>
<keyword evidence="8 10" id="KW-0472">Membrane</keyword>
<comment type="caution">
    <text evidence="12">The sequence shown here is derived from an EMBL/GenBank/DDBJ whole genome shotgun (WGS) entry which is preliminary data.</text>
</comment>
<evidence type="ECO:0000256" key="6">
    <source>
        <dbReference type="ARBA" id="ARBA00022989"/>
    </source>
</evidence>
<evidence type="ECO:0000256" key="4">
    <source>
        <dbReference type="ARBA" id="ARBA00022692"/>
    </source>
</evidence>
<evidence type="ECO:0000256" key="3">
    <source>
        <dbReference type="ARBA" id="ARBA00022448"/>
    </source>
</evidence>
<evidence type="ECO:0000313" key="12">
    <source>
        <dbReference type="EMBL" id="PIK62663.1"/>
    </source>
</evidence>
<dbReference type="GO" id="GO:0016236">
    <property type="term" value="P:macroautophagy"/>
    <property type="evidence" value="ECO:0007669"/>
    <property type="project" value="TreeGrafter"/>
</dbReference>
<keyword evidence="7 9" id="KW-0175">Coiled coil</keyword>
<dbReference type="GO" id="GO:0000149">
    <property type="term" value="F:SNARE binding"/>
    <property type="evidence" value="ECO:0007669"/>
    <property type="project" value="TreeGrafter"/>
</dbReference>
<dbReference type="Gene3D" id="1.20.5.110">
    <property type="match status" value="1"/>
</dbReference>
<proteinExistence type="inferred from homology"/>
<organism evidence="12 13">
    <name type="scientific">Stichopus japonicus</name>
    <name type="common">Sea cucumber</name>
    <dbReference type="NCBI Taxonomy" id="307972"/>
    <lineage>
        <taxon>Eukaryota</taxon>
        <taxon>Metazoa</taxon>
        <taxon>Echinodermata</taxon>
        <taxon>Eleutherozoa</taxon>
        <taxon>Echinozoa</taxon>
        <taxon>Holothuroidea</taxon>
        <taxon>Aspidochirotacea</taxon>
        <taxon>Aspidochirotida</taxon>
        <taxon>Stichopodidae</taxon>
        <taxon>Apostichopus</taxon>
    </lineage>
</organism>
<comment type="similarity">
    <text evidence="2">Belongs to the VTI1 family.</text>
</comment>
<keyword evidence="3" id="KW-0813">Transport</keyword>
<dbReference type="GO" id="GO:0005794">
    <property type="term" value="C:Golgi apparatus"/>
    <property type="evidence" value="ECO:0007669"/>
    <property type="project" value="TreeGrafter"/>
</dbReference>
<dbReference type="Pfam" id="PF12352">
    <property type="entry name" value="V-SNARE_C"/>
    <property type="match status" value="1"/>
</dbReference>
<dbReference type="FunFam" id="1.20.5.110:FF:000002">
    <property type="entry name" value="Vesicle transport through interaction with t-SNAREsB"/>
    <property type="match status" value="1"/>
</dbReference>
<dbReference type="GO" id="GO:0005829">
    <property type="term" value="C:cytosol"/>
    <property type="evidence" value="ECO:0007669"/>
    <property type="project" value="GOC"/>
</dbReference>
<keyword evidence="4 10" id="KW-0812">Transmembrane</keyword>
<dbReference type="SUPFAM" id="SSF58038">
    <property type="entry name" value="SNARE fusion complex"/>
    <property type="match status" value="1"/>
</dbReference>
<dbReference type="GO" id="GO:0012507">
    <property type="term" value="C:ER to Golgi transport vesicle membrane"/>
    <property type="evidence" value="ECO:0007669"/>
    <property type="project" value="TreeGrafter"/>
</dbReference>
<evidence type="ECO:0000256" key="8">
    <source>
        <dbReference type="ARBA" id="ARBA00023136"/>
    </source>
</evidence>
<dbReference type="GO" id="GO:0006886">
    <property type="term" value="P:intracellular protein transport"/>
    <property type="evidence" value="ECO:0007669"/>
    <property type="project" value="InterPro"/>
</dbReference>
<keyword evidence="13" id="KW-1185">Reference proteome</keyword>
<feature type="coiled-coil region" evidence="9">
    <location>
        <begin position="40"/>
        <end position="96"/>
    </location>
</feature>
<reference evidence="12 13" key="1">
    <citation type="journal article" date="2017" name="PLoS Biol.">
        <title>The sea cucumber genome provides insights into morphological evolution and visceral regeneration.</title>
        <authorList>
            <person name="Zhang X."/>
            <person name="Sun L."/>
            <person name="Yuan J."/>
            <person name="Sun Y."/>
            <person name="Gao Y."/>
            <person name="Zhang L."/>
            <person name="Li S."/>
            <person name="Dai H."/>
            <person name="Hamel J.F."/>
            <person name="Liu C."/>
            <person name="Yu Y."/>
            <person name="Liu S."/>
            <person name="Lin W."/>
            <person name="Guo K."/>
            <person name="Jin S."/>
            <person name="Xu P."/>
            <person name="Storey K.B."/>
            <person name="Huan P."/>
            <person name="Zhang T."/>
            <person name="Zhou Y."/>
            <person name="Zhang J."/>
            <person name="Lin C."/>
            <person name="Li X."/>
            <person name="Xing L."/>
            <person name="Huo D."/>
            <person name="Sun M."/>
            <person name="Wang L."/>
            <person name="Mercier A."/>
            <person name="Li F."/>
            <person name="Yang H."/>
            <person name="Xiang J."/>
        </authorList>
    </citation>
    <scope>NUCLEOTIDE SEQUENCE [LARGE SCALE GENOMIC DNA]</scope>
    <source>
        <strain evidence="12">Shaxun</strain>
        <tissue evidence="12">Muscle</tissue>
    </source>
</reference>
<dbReference type="STRING" id="307972.A0A2G8LQY3"/>
<evidence type="ECO:0000256" key="7">
    <source>
        <dbReference type="ARBA" id="ARBA00023054"/>
    </source>
</evidence>
<dbReference type="Gene3D" id="1.20.58.400">
    <property type="entry name" value="t-snare proteins"/>
    <property type="match status" value="1"/>
</dbReference>
<dbReference type="PANTHER" id="PTHR21230:SF89">
    <property type="entry name" value="VESICLE TRANSPORT THROUGH INTERACTION WITH T-SNARES HOMOLOG 1B"/>
    <property type="match status" value="1"/>
</dbReference>
<dbReference type="GO" id="GO:0006896">
    <property type="term" value="P:Golgi to vacuole transport"/>
    <property type="evidence" value="ECO:0007669"/>
    <property type="project" value="TreeGrafter"/>
</dbReference>
<name>A0A2G8LQY3_STIJA</name>
<keyword evidence="5" id="KW-0653">Protein transport</keyword>
<dbReference type="GO" id="GO:0042147">
    <property type="term" value="P:retrograde transport, endosome to Golgi"/>
    <property type="evidence" value="ECO:0007669"/>
    <property type="project" value="TreeGrafter"/>
</dbReference>
<dbReference type="Pfam" id="PF05008">
    <property type="entry name" value="V-SNARE"/>
    <property type="match status" value="1"/>
</dbReference>
<dbReference type="GO" id="GO:0048280">
    <property type="term" value="P:vesicle fusion with Golgi apparatus"/>
    <property type="evidence" value="ECO:0007669"/>
    <property type="project" value="TreeGrafter"/>
</dbReference>
<dbReference type="EMBL" id="MRZV01000007">
    <property type="protein sequence ID" value="PIK62663.1"/>
    <property type="molecule type" value="Genomic_DNA"/>
</dbReference>
<dbReference type="InterPro" id="IPR007705">
    <property type="entry name" value="Vesicle_trsprt_v-SNARE_N"/>
</dbReference>
<dbReference type="CDD" id="cd15890">
    <property type="entry name" value="SNARE_Vti1b"/>
    <property type="match status" value="1"/>
</dbReference>
<evidence type="ECO:0000256" key="5">
    <source>
        <dbReference type="ARBA" id="ARBA00022927"/>
    </source>
</evidence>
<evidence type="ECO:0000256" key="2">
    <source>
        <dbReference type="ARBA" id="ARBA00006108"/>
    </source>
</evidence>
<dbReference type="GO" id="GO:0005789">
    <property type="term" value="C:endoplasmic reticulum membrane"/>
    <property type="evidence" value="ECO:0007669"/>
    <property type="project" value="TreeGrafter"/>
</dbReference>
<dbReference type="GO" id="GO:0006891">
    <property type="term" value="P:intra-Golgi vesicle-mediated transport"/>
    <property type="evidence" value="ECO:0007669"/>
    <property type="project" value="TreeGrafter"/>
</dbReference>
<evidence type="ECO:0000256" key="1">
    <source>
        <dbReference type="ARBA" id="ARBA00004211"/>
    </source>
</evidence>
<evidence type="ECO:0000259" key="11">
    <source>
        <dbReference type="Pfam" id="PF05008"/>
    </source>
</evidence>
<protein>
    <submittedName>
        <fullName evidence="12">Putative vesicle transport through interaction with t-SNAREs-like 1B-like</fullName>
    </submittedName>
</protein>
<dbReference type="GO" id="GO:0031201">
    <property type="term" value="C:SNARE complex"/>
    <property type="evidence" value="ECO:0007669"/>
    <property type="project" value="TreeGrafter"/>
</dbReference>
<feature type="domain" description="Vesicle transport v-SNARE N-terminal" evidence="11">
    <location>
        <begin position="1"/>
        <end position="93"/>
    </location>
</feature>
<dbReference type="InterPro" id="IPR038407">
    <property type="entry name" value="v-SNARE_N_sf"/>
</dbReference>
<dbReference type="GO" id="GO:0005484">
    <property type="term" value="F:SNAP receptor activity"/>
    <property type="evidence" value="ECO:0007669"/>
    <property type="project" value="TreeGrafter"/>
</dbReference>
<sequence length="230" mass="26393">MSSERFETFEEDLRVNLESTRIKIEEHIPNSIGEARKKLIRDAQRQIEEGSVLTESLEAEARSAPGGYRLPMMSKVRNYQKELEKCQKDLKKAMSQKGNSQYSGSLDTAGFFSPEVVVQENSDNVNREQLMEGSRILHQTSEHIDRTHRIALETDKIGEGIIEDLDGQKEQLIRTRDRLEDMDASISSSRKVIRSIGKRVITNKLLLIFIILLEVVILGVVVYLKFFRKK</sequence>